<evidence type="ECO:0000313" key="2">
    <source>
        <dbReference type="Proteomes" id="UP001597511"/>
    </source>
</evidence>
<protein>
    <submittedName>
        <fullName evidence="1">Uncharacterized protein</fullName>
    </submittedName>
</protein>
<proteinExistence type="predicted"/>
<dbReference type="RefSeq" id="WP_386103299.1">
    <property type="nucleotide sequence ID" value="NZ_JBHUOZ010000003.1"/>
</dbReference>
<organism evidence="1 2">
    <name type="scientific">Terrimonas rubra</name>
    <dbReference type="NCBI Taxonomy" id="1035890"/>
    <lineage>
        <taxon>Bacteria</taxon>
        <taxon>Pseudomonadati</taxon>
        <taxon>Bacteroidota</taxon>
        <taxon>Chitinophagia</taxon>
        <taxon>Chitinophagales</taxon>
        <taxon>Chitinophagaceae</taxon>
        <taxon>Terrimonas</taxon>
    </lineage>
</organism>
<dbReference type="EMBL" id="JBHUOZ010000003">
    <property type="protein sequence ID" value="MFD2922009.1"/>
    <property type="molecule type" value="Genomic_DNA"/>
</dbReference>
<gene>
    <name evidence="1" type="ORF">ACFS6H_19975</name>
</gene>
<keyword evidence="2" id="KW-1185">Reference proteome</keyword>
<name>A0ABW6A9D8_9BACT</name>
<sequence length="78" mass="9021">MKNNNSTENYYKNPFHNPNYTGSKPQIKIESAPIEYKGYLIYERIKYTCFDVVKDGVCVGMYAGKNGAMRFIDKTHNT</sequence>
<evidence type="ECO:0000313" key="1">
    <source>
        <dbReference type="EMBL" id="MFD2922009.1"/>
    </source>
</evidence>
<reference evidence="2" key="1">
    <citation type="journal article" date="2019" name="Int. J. Syst. Evol. Microbiol.">
        <title>The Global Catalogue of Microorganisms (GCM) 10K type strain sequencing project: providing services to taxonomists for standard genome sequencing and annotation.</title>
        <authorList>
            <consortium name="The Broad Institute Genomics Platform"/>
            <consortium name="The Broad Institute Genome Sequencing Center for Infectious Disease"/>
            <person name="Wu L."/>
            <person name="Ma J."/>
        </authorList>
    </citation>
    <scope>NUCLEOTIDE SEQUENCE [LARGE SCALE GENOMIC DNA]</scope>
    <source>
        <strain evidence="2">KCTC 23299</strain>
    </source>
</reference>
<comment type="caution">
    <text evidence="1">The sequence shown here is derived from an EMBL/GenBank/DDBJ whole genome shotgun (WGS) entry which is preliminary data.</text>
</comment>
<accession>A0ABW6A9D8</accession>
<dbReference type="Proteomes" id="UP001597511">
    <property type="component" value="Unassembled WGS sequence"/>
</dbReference>